<evidence type="ECO:0000313" key="3">
    <source>
        <dbReference type="Proteomes" id="UP000023152"/>
    </source>
</evidence>
<dbReference type="EMBL" id="ASPP01005226">
    <property type="protein sequence ID" value="ETO30936.1"/>
    <property type="molecule type" value="Genomic_DNA"/>
</dbReference>
<protein>
    <submittedName>
        <fullName evidence="2">Uncharacterized protein</fullName>
    </submittedName>
</protein>
<comment type="caution">
    <text evidence="2">The sequence shown here is derived from an EMBL/GenBank/DDBJ whole genome shotgun (WGS) entry which is preliminary data.</text>
</comment>
<sequence length="175" mass="20402">MFVLLSNCLCNIGMLFCFGQQSSQIFVCASNPMFSAEVEKRCKEVVKSAIKKFRKEQMTQDIKVGQDISQHLFDKLRYDQKLRKLHPRKVRAVTVGDSWQPIYGNQYMTIKSVTLTKETNRKTKDKSKPNQIMFFFFLLLKKVCFVFADMIASNQKKVMHKFAVLCMHISIVQKI</sequence>
<dbReference type="Proteomes" id="UP000023152">
    <property type="component" value="Unassembled WGS sequence"/>
</dbReference>
<evidence type="ECO:0000256" key="1">
    <source>
        <dbReference type="SAM" id="SignalP"/>
    </source>
</evidence>
<feature type="chain" id="PRO_5004975867" evidence="1">
    <location>
        <begin position="20"/>
        <end position="175"/>
    </location>
</feature>
<reference evidence="2 3" key="1">
    <citation type="journal article" date="2013" name="Curr. Biol.">
        <title>The Genome of the Foraminiferan Reticulomyxa filosa.</title>
        <authorList>
            <person name="Glockner G."/>
            <person name="Hulsmann N."/>
            <person name="Schleicher M."/>
            <person name="Noegel A.A."/>
            <person name="Eichinger L."/>
            <person name="Gallinger C."/>
            <person name="Pawlowski J."/>
            <person name="Sierra R."/>
            <person name="Euteneuer U."/>
            <person name="Pillet L."/>
            <person name="Moustafa A."/>
            <person name="Platzer M."/>
            <person name="Groth M."/>
            <person name="Szafranski K."/>
            <person name="Schliwa M."/>
        </authorList>
    </citation>
    <scope>NUCLEOTIDE SEQUENCE [LARGE SCALE GENOMIC DNA]</scope>
</reference>
<evidence type="ECO:0000313" key="2">
    <source>
        <dbReference type="EMBL" id="ETO30936.1"/>
    </source>
</evidence>
<keyword evidence="3" id="KW-1185">Reference proteome</keyword>
<organism evidence="2 3">
    <name type="scientific">Reticulomyxa filosa</name>
    <dbReference type="NCBI Taxonomy" id="46433"/>
    <lineage>
        <taxon>Eukaryota</taxon>
        <taxon>Sar</taxon>
        <taxon>Rhizaria</taxon>
        <taxon>Retaria</taxon>
        <taxon>Foraminifera</taxon>
        <taxon>Monothalamids</taxon>
        <taxon>Reticulomyxidae</taxon>
        <taxon>Reticulomyxa</taxon>
    </lineage>
</organism>
<feature type="signal peptide" evidence="1">
    <location>
        <begin position="1"/>
        <end position="19"/>
    </location>
</feature>
<keyword evidence="1" id="KW-0732">Signal</keyword>
<proteinExistence type="predicted"/>
<gene>
    <name evidence="2" type="ORF">RFI_06186</name>
</gene>
<accession>X6NY95</accession>
<dbReference type="AlphaFoldDB" id="X6NY95"/>
<name>X6NY95_RETFI</name>